<dbReference type="SMART" id="SM00894">
    <property type="entry name" value="Excalibur"/>
    <property type="match status" value="1"/>
</dbReference>
<keyword evidence="2" id="KW-0812">Transmembrane</keyword>
<dbReference type="EMBL" id="JBHUFU010000014">
    <property type="protein sequence ID" value="MFD1832303.1"/>
    <property type="molecule type" value="Genomic_DNA"/>
</dbReference>
<name>A0ABW4PNL5_9ACTN</name>
<keyword evidence="2" id="KW-1133">Transmembrane helix</keyword>
<dbReference type="InterPro" id="IPR008613">
    <property type="entry name" value="Excalibur_Ca-bd_domain"/>
</dbReference>
<dbReference type="Proteomes" id="UP001597365">
    <property type="component" value="Unassembled WGS sequence"/>
</dbReference>
<evidence type="ECO:0000259" key="4">
    <source>
        <dbReference type="SMART" id="SM00894"/>
    </source>
</evidence>
<organism evidence="5 6">
    <name type="scientific">Streptomyces desertarenae</name>
    <dbReference type="NCBI Taxonomy" id="2666184"/>
    <lineage>
        <taxon>Bacteria</taxon>
        <taxon>Bacillati</taxon>
        <taxon>Actinomycetota</taxon>
        <taxon>Actinomycetes</taxon>
        <taxon>Kitasatosporales</taxon>
        <taxon>Streptomycetaceae</taxon>
        <taxon>Streptomyces</taxon>
    </lineage>
</organism>
<comment type="caution">
    <text evidence="5">The sequence shown here is derived from an EMBL/GenBank/DDBJ whole genome shotgun (WGS) entry which is preliminary data.</text>
</comment>
<evidence type="ECO:0000256" key="2">
    <source>
        <dbReference type="SAM" id="Phobius"/>
    </source>
</evidence>
<feature type="compositionally biased region" description="Basic and acidic residues" evidence="1">
    <location>
        <begin position="44"/>
        <end position="56"/>
    </location>
</feature>
<evidence type="ECO:0000256" key="1">
    <source>
        <dbReference type="SAM" id="MobiDB-lite"/>
    </source>
</evidence>
<keyword evidence="2" id="KW-0472">Membrane</keyword>
<feature type="region of interest" description="Disordered" evidence="1">
    <location>
        <begin position="44"/>
        <end position="122"/>
    </location>
</feature>
<accession>A0ABW4PNL5</accession>
<sequence length="154" mass="14572">MRLRTAAAACALAVLGPLPAAGAALAQTDRDCADFRTEQEAQRFFEQESGDPSHLDADDDGAACEALPSGGGASPGSDGPGETSGTARPGGPATGEDGAPAPHGAVDAGGGGASGDPGDAAPALALAAGLGLAAGGAVLARRRRRASGSAEKGA</sequence>
<keyword evidence="3" id="KW-0732">Signal</keyword>
<proteinExistence type="predicted"/>
<keyword evidence="6" id="KW-1185">Reference proteome</keyword>
<feature type="compositionally biased region" description="Low complexity" evidence="1">
    <location>
        <begin position="97"/>
        <end position="106"/>
    </location>
</feature>
<reference evidence="6" key="1">
    <citation type="journal article" date="2019" name="Int. J. Syst. Evol. Microbiol.">
        <title>The Global Catalogue of Microorganisms (GCM) 10K type strain sequencing project: providing services to taxonomists for standard genome sequencing and annotation.</title>
        <authorList>
            <consortium name="The Broad Institute Genomics Platform"/>
            <consortium name="The Broad Institute Genome Sequencing Center for Infectious Disease"/>
            <person name="Wu L."/>
            <person name="Ma J."/>
        </authorList>
    </citation>
    <scope>NUCLEOTIDE SEQUENCE [LARGE SCALE GENOMIC DNA]</scope>
    <source>
        <strain evidence="6">CGMCC 4.7455</strain>
    </source>
</reference>
<feature type="chain" id="PRO_5047344583" evidence="3">
    <location>
        <begin position="27"/>
        <end position="154"/>
    </location>
</feature>
<dbReference type="Pfam" id="PF05901">
    <property type="entry name" value="Excalibur"/>
    <property type="match status" value="1"/>
</dbReference>
<evidence type="ECO:0000313" key="5">
    <source>
        <dbReference type="EMBL" id="MFD1832303.1"/>
    </source>
</evidence>
<evidence type="ECO:0000313" key="6">
    <source>
        <dbReference type="Proteomes" id="UP001597365"/>
    </source>
</evidence>
<protein>
    <submittedName>
        <fullName evidence="5">Excalibur calcium-binding domain-containing protein</fullName>
    </submittedName>
</protein>
<gene>
    <name evidence="5" type="ORF">ACFSJS_22020</name>
</gene>
<feature type="domain" description="Excalibur calcium-binding" evidence="4">
    <location>
        <begin position="28"/>
        <end position="65"/>
    </location>
</feature>
<feature type="transmembrane region" description="Helical" evidence="2">
    <location>
        <begin position="120"/>
        <end position="140"/>
    </location>
</feature>
<dbReference type="NCBIfam" id="TIGR01167">
    <property type="entry name" value="LPXTG_anchor"/>
    <property type="match status" value="1"/>
</dbReference>
<evidence type="ECO:0000256" key="3">
    <source>
        <dbReference type="SAM" id="SignalP"/>
    </source>
</evidence>
<feature type="signal peptide" evidence="3">
    <location>
        <begin position="1"/>
        <end position="26"/>
    </location>
</feature>
<dbReference type="RefSeq" id="WP_380903088.1">
    <property type="nucleotide sequence ID" value="NZ_JBHUFU010000014.1"/>
</dbReference>